<dbReference type="Proteomes" id="UP001286313">
    <property type="component" value="Unassembled WGS sequence"/>
</dbReference>
<evidence type="ECO:0000313" key="3">
    <source>
        <dbReference type="EMBL" id="KAK3871355.1"/>
    </source>
</evidence>
<organism evidence="3 4">
    <name type="scientific">Petrolisthes cinctipes</name>
    <name type="common">Flat porcelain crab</name>
    <dbReference type="NCBI Taxonomy" id="88211"/>
    <lineage>
        <taxon>Eukaryota</taxon>
        <taxon>Metazoa</taxon>
        <taxon>Ecdysozoa</taxon>
        <taxon>Arthropoda</taxon>
        <taxon>Crustacea</taxon>
        <taxon>Multicrustacea</taxon>
        <taxon>Malacostraca</taxon>
        <taxon>Eumalacostraca</taxon>
        <taxon>Eucarida</taxon>
        <taxon>Decapoda</taxon>
        <taxon>Pleocyemata</taxon>
        <taxon>Anomura</taxon>
        <taxon>Galatheoidea</taxon>
        <taxon>Porcellanidae</taxon>
        <taxon>Petrolisthes</taxon>
    </lineage>
</organism>
<evidence type="ECO:0000256" key="1">
    <source>
        <dbReference type="SAM" id="MobiDB-lite"/>
    </source>
</evidence>
<gene>
    <name evidence="3" type="ORF">Pcinc_023487</name>
</gene>
<keyword evidence="4" id="KW-1185">Reference proteome</keyword>
<proteinExistence type="predicted"/>
<dbReference type="EMBL" id="JAWQEG010002524">
    <property type="protein sequence ID" value="KAK3871355.1"/>
    <property type="molecule type" value="Genomic_DNA"/>
</dbReference>
<name>A0AAE1FDG7_PETCI</name>
<sequence>MTIWLHHDHVTRECLSDSFPSMTSKSEAGNILLSGDMVPYLHHFTSNLPPPIPLPTITLKPPPFSTTLSPPLQYQLSTSYTLHHTTITLQPPPFSTTLSPPLHFQPSTNPSPHHTTITLQPPPFSTTQSPPFHYQPSTSYTLHQSLSQPHHLHHHFTTSTILHHPIPTISLPTLLHLLHPPPIPLPTTPPSPSLYNLHHSPLPYPHQLTTNPPPPLTPSTNPSPNHNTFTITLQPPPFSTTLSPPLNYQPSTSYTLHHTTIILQPPPFSTTLSPPLNYQPSTNPSLHHTTITLQPPPFSTTLSPPTLLHLLHPPPTCFVTWVMFSHQDESKLIEDLGRQISGKPVNMADLRRTMYGLDRDRNDFLSGQQDLPATTEFLTDEGFSEDEQQRQQQQQQQQASSPMYAPPPPAAALEQEEELGFDVQKWSSDYQYLAQAIYMADLDQSGYMPAAEVHHVTSTYNLVYNLSISGPTLDSALTAATDPNYGEVNLEYFIATLQDVHFRENGVY</sequence>
<dbReference type="InterPro" id="IPR049247">
    <property type="entry name" value="DUF5580_C"/>
</dbReference>
<feature type="compositionally biased region" description="Polar residues" evidence="1">
    <location>
        <begin position="105"/>
        <end position="119"/>
    </location>
</feature>
<feature type="domain" description="DUF5580" evidence="2">
    <location>
        <begin position="425"/>
        <end position="479"/>
    </location>
</feature>
<feature type="compositionally biased region" description="Low complexity" evidence="1">
    <location>
        <begin position="390"/>
        <end position="403"/>
    </location>
</feature>
<accession>A0AAE1FDG7</accession>
<protein>
    <recommendedName>
        <fullName evidence="2">DUF5580 domain-containing protein</fullName>
    </recommendedName>
</protein>
<evidence type="ECO:0000259" key="2">
    <source>
        <dbReference type="Pfam" id="PF20743"/>
    </source>
</evidence>
<evidence type="ECO:0000313" key="4">
    <source>
        <dbReference type="Proteomes" id="UP001286313"/>
    </source>
</evidence>
<feature type="region of interest" description="Disordered" evidence="1">
    <location>
        <begin position="103"/>
        <end position="146"/>
    </location>
</feature>
<dbReference type="SUPFAM" id="SSF47473">
    <property type="entry name" value="EF-hand"/>
    <property type="match status" value="1"/>
</dbReference>
<dbReference type="AlphaFoldDB" id="A0AAE1FDG7"/>
<feature type="region of interest" description="Disordered" evidence="1">
    <location>
        <begin position="382"/>
        <end position="411"/>
    </location>
</feature>
<reference evidence="3" key="1">
    <citation type="submission" date="2023-10" db="EMBL/GenBank/DDBJ databases">
        <title>Genome assemblies of two species of porcelain crab, Petrolisthes cinctipes and Petrolisthes manimaculis (Anomura: Porcellanidae).</title>
        <authorList>
            <person name="Angst P."/>
        </authorList>
    </citation>
    <scope>NUCLEOTIDE SEQUENCE</scope>
    <source>
        <strain evidence="3">PB745_01</strain>
        <tissue evidence="3">Gill</tissue>
    </source>
</reference>
<dbReference type="Pfam" id="PF20743">
    <property type="entry name" value="DUF5580_C"/>
    <property type="match status" value="1"/>
</dbReference>
<dbReference type="InterPro" id="IPR011992">
    <property type="entry name" value="EF-hand-dom_pair"/>
</dbReference>
<comment type="caution">
    <text evidence="3">The sequence shown here is derived from an EMBL/GenBank/DDBJ whole genome shotgun (WGS) entry which is preliminary data.</text>
</comment>
<feature type="region of interest" description="Disordered" evidence="1">
    <location>
        <begin position="198"/>
        <end position="223"/>
    </location>
</feature>